<comment type="subcellular location">
    <subcellularLocation>
        <location evidence="1 7">Cell membrane</location>
        <topology evidence="1 7">Multi-pass membrane protein</topology>
    </subcellularLocation>
</comment>
<organism evidence="9 10">
    <name type="scientific">Dictyobacter aurantiacus</name>
    <dbReference type="NCBI Taxonomy" id="1936993"/>
    <lineage>
        <taxon>Bacteria</taxon>
        <taxon>Bacillati</taxon>
        <taxon>Chloroflexota</taxon>
        <taxon>Ktedonobacteria</taxon>
        <taxon>Ktedonobacterales</taxon>
        <taxon>Dictyobacteraceae</taxon>
        <taxon>Dictyobacter</taxon>
    </lineage>
</organism>
<evidence type="ECO:0000256" key="6">
    <source>
        <dbReference type="ARBA" id="ARBA00023136"/>
    </source>
</evidence>
<dbReference type="GO" id="GO:0055085">
    <property type="term" value="P:transmembrane transport"/>
    <property type="evidence" value="ECO:0007669"/>
    <property type="project" value="InterPro"/>
</dbReference>
<dbReference type="Proteomes" id="UP000287224">
    <property type="component" value="Unassembled WGS sequence"/>
</dbReference>
<keyword evidence="4 7" id="KW-0812">Transmembrane</keyword>
<dbReference type="PROSITE" id="PS50928">
    <property type="entry name" value="ABC_TM1"/>
    <property type="match status" value="1"/>
</dbReference>
<evidence type="ECO:0000256" key="3">
    <source>
        <dbReference type="ARBA" id="ARBA00022475"/>
    </source>
</evidence>
<gene>
    <name evidence="9" type="ORF">KDAU_73460</name>
</gene>
<feature type="transmembrane region" description="Helical" evidence="7">
    <location>
        <begin position="307"/>
        <end position="326"/>
    </location>
</feature>
<comment type="caution">
    <text evidence="9">The sequence shown here is derived from an EMBL/GenBank/DDBJ whole genome shotgun (WGS) entry which is preliminary data.</text>
</comment>
<evidence type="ECO:0000256" key="2">
    <source>
        <dbReference type="ARBA" id="ARBA00022448"/>
    </source>
</evidence>
<evidence type="ECO:0000259" key="8">
    <source>
        <dbReference type="PROSITE" id="PS50928"/>
    </source>
</evidence>
<keyword evidence="10" id="KW-1185">Reference proteome</keyword>
<dbReference type="PANTHER" id="PTHR43227:SF11">
    <property type="entry name" value="BLL4140 PROTEIN"/>
    <property type="match status" value="1"/>
</dbReference>
<keyword evidence="9" id="KW-0067">ATP-binding</keyword>
<dbReference type="GO" id="GO:0005524">
    <property type="term" value="F:ATP binding"/>
    <property type="evidence" value="ECO:0007669"/>
    <property type="project" value="UniProtKB-KW"/>
</dbReference>
<dbReference type="RefSeq" id="WP_126602971.1">
    <property type="nucleotide sequence ID" value="NZ_BIFQ01000002.1"/>
</dbReference>
<keyword evidence="6 7" id="KW-0472">Membrane</keyword>
<reference evidence="10" key="1">
    <citation type="submission" date="2018-12" db="EMBL/GenBank/DDBJ databases">
        <title>Tengunoibacter tsumagoiensis gen. nov., sp. nov., Dictyobacter kobayashii sp. nov., D. alpinus sp. nov., and D. joshuensis sp. nov. and description of Dictyobacteraceae fam. nov. within the order Ktedonobacterales isolated from Tengu-no-mugimeshi.</title>
        <authorList>
            <person name="Wang C.M."/>
            <person name="Zheng Y."/>
            <person name="Sakai Y."/>
            <person name="Toyoda A."/>
            <person name="Minakuchi Y."/>
            <person name="Abe K."/>
            <person name="Yokota A."/>
            <person name="Yabe S."/>
        </authorList>
    </citation>
    <scope>NUCLEOTIDE SEQUENCE [LARGE SCALE GENOMIC DNA]</scope>
    <source>
        <strain evidence="10">S-27</strain>
    </source>
</reference>
<evidence type="ECO:0000256" key="7">
    <source>
        <dbReference type="RuleBase" id="RU363032"/>
    </source>
</evidence>
<dbReference type="GO" id="GO:0005886">
    <property type="term" value="C:plasma membrane"/>
    <property type="evidence" value="ECO:0007669"/>
    <property type="project" value="UniProtKB-SubCell"/>
</dbReference>
<evidence type="ECO:0000256" key="4">
    <source>
        <dbReference type="ARBA" id="ARBA00022692"/>
    </source>
</evidence>
<feature type="transmembrane region" description="Helical" evidence="7">
    <location>
        <begin position="154"/>
        <end position="173"/>
    </location>
</feature>
<sequence length="341" mass="38676">MTKRFTVQAQAQIAVGETAIGQTADLEQEQSQEKEKQQYSKRTILWHRVWRERWVYFLVLPGIIYFIIFYYLPLLGNVAAFQDYSPYLGFFRSPWVGLDNFKDIFTDPDTLVVVRNTLVISLLQIIFAFPAAIILALLLNAIANERFKRFMQSLVYLPHFLGWVIIISIWQQLFGGDGLVNQLVKGMGGKEIDLLTNPDLFKPMIVLQVMWKESGWGTIMFLAAITSINLALYESAAVDGANRWQRLWHITLPGIRSIIMLLLILRLGNVLSIGFEQVFLQRGGMSLDAAEVIDTFVYNRGIVSGQWGFAAAVALLKVVIGIVLIYTANRAARKFGEEGLY</sequence>
<dbReference type="EMBL" id="BIFQ01000002">
    <property type="protein sequence ID" value="GCE10017.1"/>
    <property type="molecule type" value="Genomic_DNA"/>
</dbReference>
<evidence type="ECO:0000256" key="5">
    <source>
        <dbReference type="ARBA" id="ARBA00022989"/>
    </source>
</evidence>
<keyword evidence="5 7" id="KW-1133">Transmembrane helix</keyword>
<dbReference type="OrthoDB" id="2637002at2"/>
<feature type="transmembrane region" description="Helical" evidence="7">
    <location>
        <begin position="214"/>
        <end position="233"/>
    </location>
</feature>
<keyword evidence="9" id="KW-0547">Nucleotide-binding</keyword>
<proteinExistence type="inferred from homology"/>
<dbReference type="AlphaFoldDB" id="A0A401ZT24"/>
<dbReference type="InterPro" id="IPR035906">
    <property type="entry name" value="MetI-like_sf"/>
</dbReference>
<feature type="domain" description="ABC transmembrane type-1" evidence="8">
    <location>
        <begin position="114"/>
        <end position="328"/>
    </location>
</feature>
<keyword evidence="3" id="KW-1003">Cell membrane</keyword>
<protein>
    <submittedName>
        <fullName evidence="9">Polysaccharide ABC transporter ATP-binding protein</fullName>
    </submittedName>
</protein>
<evidence type="ECO:0000313" key="9">
    <source>
        <dbReference type="EMBL" id="GCE10017.1"/>
    </source>
</evidence>
<dbReference type="Pfam" id="PF00528">
    <property type="entry name" value="BPD_transp_1"/>
    <property type="match status" value="1"/>
</dbReference>
<comment type="similarity">
    <text evidence="7">Belongs to the binding-protein-dependent transport system permease family.</text>
</comment>
<feature type="transmembrane region" description="Helical" evidence="7">
    <location>
        <begin position="254"/>
        <end position="275"/>
    </location>
</feature>
<feature type="transmembrane region" description="Helical" evidence="7">
    <location>
        <begin position="118"/>
        <end position="142"/>
    </location>
</feature>
<dbReference type="PANTHER" id="PTHR43227">
    <property type="entry name" value="BLL4140 PROTEIN"/>
    <property type="match status" value="1"/>
</dbReference>
<evidence type="ECO:0000313" key="10">
    <source>
        <dbReference type="Proteomes" id="UP000287224"/>
    </source>
</evidence>
<evidence type="ECO:0000256" key="1">
    <source>
        <dbReference type="ARBA" id="ARBA00004651"/>
    </source>
</evidence>
<accession>A0A401ZT24</accession>
<name>A0A401ZT24_9CHLR</name>
<keyword evidence="2 7" id="KW-0813">Transport</keyword>
<dbReference type="InterPro" id="IPR050809">
    <property type="entry name" value="UgpAE/MalFG_permease"/>
</dbReference>
<dbReference type="SUPFAM" id="SSF161098">
    <property type="entry name" value="MetI-like"/>
    <property type="match status" value="1"/>
</dbReference>
<dbReference type="InterPro" id="IPR000515">
    <property type="entry name" value="MetI-like"/>
</dbReference>
<feature type="transmembrane region" description="Helical" evidence="7">
    <location>
        <begin position="54"/>
        <end position="72"/>
    </location>
</feature>
<dbReference type="CDD" id="cd06261">
    <property type="entry name" value="TM_PBP2"/>
    <property type="match status" value="1"/>
</dbReference>
<dbReference type="Gene3D" id="1.10.3720.10">
    <property type="entry name" value="MetI-like"/>
    <property type="match status" value="1"/>
</dbReference>